<evidence type="ECO:0000256" key="1">
    <source>
        <dbReference type="ARBA" id="ARBA00008791"/>
    </source>
</evidence>
<reference evidence="3" key="1">
    <citation type="journal article" date="2014" name="Front. Microbiol.">
        <title>High frequency of phylogenetically diverse reductive dehalogenase-homologous genes in deep subseafloor sedimentary metagenomes.</title>
        <authorList>
            <person name="Kawai M."/>
            <person name="Futagami T."/>
            <person name="Toyoda A."/>
            <person name="Takaki Y."/>
            <person name="Nishi S."/>
            <person name="Hori S."/>
            <person name="Arai W."/>
            <person name="Tsubouchi T."/>
            <person name="Morono Y."/>
            <person name="Uchiyama I."/>
            <person name="Ito T."/>
            <person name="Fujiyama A."/>
            <person name="Inagaki F."/>
            <person name="Takami H."/>
        </authorList>
    </citation>
    <scope>NUCLEOTIDE SEQUENCE</scope>
    <source>
        <strain evidence="3">Expedition CK06-06</strain>
    </source>
</reference>
<organism evidence="3">
    <name type="scientific">marine sediment metagenome</name>
    <dbReference type="NCBI Taxonomy" id="412755"/>
    <lineage>
        <taxon>unclassified sequences</taxon>
        <taxon>metagenomes</taxon>
        <taxon>ecological metagenomes</taxon>
    </lineage>
</organism>
<sequence>MFGRDWEGWEKLRMTLRNILVPVDGSDASMEAVSLACTTAKRNKGKVYVVYVIEVHRSLPLDADLKPDVMKGEEVLDRAERCAEEVDFQAEGELLQARDAAHAIVDEAIERGVDGIILGVGYKRPLAEGAGLAWPRGGKPAPLPGEFRLGRVSQYVLENAPCEVWLIRLQMAE</sequence>
<dbReference type="PANTHER" id="PTHR46268">
    <property type="entry name" value="STRESS RESPONSE PROTEIN NHAX"/>
    <property type="match status" value="1"/>
</dbReference>
<dbReference type="PANTHER" id="PTHR46268:SF6">
    <property type="entry name" value="UNIVERSAL STRESS PROTEIN UP12"/>
    <property type="match status" value="1"/>
</dbReference>
<comment type="similarity">
    <text evidence="1">Belongs to the universal stress protein A family.</text>
</comment>
<name>X1PJD2_9ZZZZ</name>
<dbReference type="InterPro" id="IPR006015">
    <property type="entry name" value="Universal_stress_UspA"/>
</dbReference>
<comment type="caution">
    <text evidence="3">The sequence shown here is derived from an EMBL/GenBank/DDBJ whole genome shotgun (WGS) entry which is preliminary data.</text>
</comment>
<dbReference type="InterPro" id="IPR014729">
    <property type="entry name" value="Rossmann-like_a/b/a_fold"/>
</dbReference>
<feature type="domain" description="UspA" evidence="2">
    <location>
        <begin position="17"/>
        <end position="168"/>
    </location>
</feature>
<dbReference type="Gene3D" id="3.40.50.620">
    <property type="entry name" value="HUPs"/>
    <property type="match status" value="1"/>
</dbReference>
<evidence type="ECO:0000259" key="2">
    <source>
        <dbReference type="Pfam" id="PF00582"/>
    </source>
</evidence>
<protein>
    <recommendedName>
        <fullName evidence="2">UspA domain-containing protein</fullName>
    </recommendedName>
</protein>
<dbReference type="Pfam" id="PF00582">
    <property type="entry name" value="Usp"/>
    <property type="match status" value="1"/>
</dbReference>
<dbReference type="CDD" id="cd00293">
    <property type="entry name" value="USP-like"/>
    <property type="match status" value="1"/>
</dbReference>
<dbReference type="SUPFAM" id="SSF52402">
    <property type="entry name" value="Adenine nucleotide alpha hydrolases-like"/>
    <property type="match status" value="1"/>
</dbReference>
<gene>
    <name evidence="3" type="ORF">S06H3_41082</name>
</gene>
<evidence type="ECO:0000313" key="3">
    <source>
        <dbReference type="EMBL" id="GAI42626.1"/>
    </source>
</evidence>
<dbReference type="EMBL" id="BARV01025273">
    <property type="protein sequence ID" value="GAI42626.1"/>
    <property type="molecule type" value="Genomic_DNA"/>
</dbReference>
<dbReference type="PRINTS" id="PR01438">
    <property type="entry name" value="UNVRSLSTRESS"/>
</dbReference>
<dbReference type="AlphaFoldDB" id="X1PJD2"/>
<accession>X1PJD2</accession>
<proteinExistence type="inferred from homology"/>
<dbReference type="InterPro" id="IPR006016">
    <property type="entry name" value="UspA"/>
</dbReference>